<feature type="domain" description="Plastocyanin-like" evidence="15">
    <location>
        <begin position="420"/>
        <end position="552"/>
    </location>
</feature>
<comment type="caution">
    <text evidence="17">The sequence shown here is derived from an EMBL/GenBank/DDBJ whole genome shotgun (WGS) entry which is preliminary data.</text>
</comment>
<evidence type="ECO:0000259" key="15">
    <source>
        <dbReference type="Pfam" id="PF07731"/>
    </source>
</evidence>
<evidence type="ECO:0000313" key="18">
    <source>
        <dbReference type="Proteomes" id="UP000289738"/>
    </source>
</evidence>
<dbReference type="EMBL" id="SDMP01000004">
    <property type="protein sequence ID" value="RYR62267.1"/>
    <property type="molecule type" value="Genomic_DNA"/>
</dbReference>
<keyword evidence="9 13" id="KW-0560">Oxidoreductase</keyword>
<comment type="catalytic activity">
    <reaction evidence="1 13">
        <text>4 hydroquinone + O2 = 4 benzosemiquinone + 2 H2O</text>
        <dbReference type="Rhea" id="RHEA:11276"/>
        <dbReference type="ChEBI" id="CHEBI:15377"/>
        <dbReference type="ChEBI" id="CHEBI:15379"/>
        <dbReference type="ChEBI" id="CHEBI:17594"/>
        <dbReference type="ChEBI" id="CHEBI:17977"/>
        <dbReference type="EC" id="1.10.3.2"/>
    </reaction>
</comment>
<evidence type="ECO:0000256" key="2">
    <source>
        <dbReference type="ARBA" id="ARBA00004271"/>
    </source>
</evidence>
<evidence type="ECO:0000259" key="16">
    <source>
        <dbReference type="Pfam" id="PF07732"/>
    </source>
</evidence>
<keyword evidence="10 13" id="KW-0186">Copper</keyword>
<dbReference type="InterPro" id="IPR034285">
    <property type="entry name" value="CuRO_2_LCC"/>
</dbReference>
<keyword evidence="8 13" id="KW-0677">Repeat</keyword>
<evidence type="ECO:0000256" key="7">
    <source>
        <dbReference type="ARBA" id="ARBA00022723"/>
    </source>
</evidence>
<evidence type="ECO:0000256" key="4">
    <source>
        <dbReference type="ARBA" id="ARBA00012297"/>
    </source>
</evidence>
<evidence type="ECO:0000256" key="13">
    <source>
        <dbReference type="RuleBase" id="RU361119"/>
    </source>
</evidence>
<accession>A0A445DGE2</accession>
<comment type="function">
    <text evidence="13">Lignin degradation and detoxification of lignin-derived products.</text>
</comment>
<dbReference type="Pfam" id="PF07732">
    <property type="entry name" value="Cu-oxidase_3"/>
    <property type="match status" value="1"/>
</dbReference>
<comment type="similarity">
    <text evidence="3 13">Belongs to the multicopper oxidase family.</text>
</comment>
<dbReference type="PANTHER" id="PTHR11709">
    <property type="entry name" value="MULTI-COPPER OXIDASE"/>
    <property type="match status" value="1"/>
</dbReference>
<dbReference type="InterPro" id="IPR002355">
    <property type="entry name" value="Cu_oxidase_Cu_BS"/>
</dbReference>
<feature type="domain" description="Plastocyanin-like" evidence="14">
    <location>
        <begin position="160"/>
        <end position="308"/>
    </location>
</feature>
<dbReference type="EC" id="1.10.3.2" evidence="4 13"/>
<dbReference type="SMR" id="A0A445DGE2"/>
<dbReference type="Pfam" id="PF07731">
    <property type="entry name" value="Cu-oxidase_2"/>
    <property type="match status" value="1"/>
</dbReference>
<reference evidence="17 18" key="1">
    <citation type="submission" date="2019-01" db="EMBL/GenBank/DDBJ databases">
        <title>Sequencing of cultivated peanut Arachis hypogaea provides insights into genome evolution and oil improvement.</title>
        <authorList>
            <person name="Chen X."/>
        </authorList>
    </citation>
    <scope>NUCLEOTIDE SEQUENCE [LARGE SCALE GENOMIC DNA]</scope>
    <source>
        <strain evidence="18">cv. Fuhuasheng</strain>
        <tissue evidence="17">Leaves</tissue>
    </source>
</reference>
<dbReference type="Proteomes" id="UP000289738">
    <property type="component" value="Chromosome A04"/>
</dbReference>
<dbReference type="PANTHER" id="PTHR11709:SF312">
    <property type="entry name" value="LACCASE"/>
    <property type="match status" value="1"/>
</dbReference>
<feature type="domain" description="Plastocyanin-like" evidence="16">
    <location>
        <begin position="33"/>
        <end position="146"/>
    </location>
</feature>
<name>A0A445DGE2_ARAHY</name>
<feature type="chain" id="PRO_5018808878" description="Laccase" evidence="13">
    <location>
        <begin position="23"/>
        <end position="590"/>
    </location>
</feature>
<evidence type="ECO:0000256" key="1">
    <source>
        <dbReference type="ARBA" id="ARBA00000349"/>
    </source>
</evidence>
<dbReference type="InterPro" id="IPR045087">
    <property type="entry name" value="Cu-oxidase_fam"/>
</dbReference>
<dbReference type="PROSITE" id="PS00079">
    <property type="entry name" value="MULTICOPPER_OXIDASE1"/>
    <property type="match status" value="1"/>
</dbReference>
<keyword evidence="12 13" id="KW-0439">Lignin degradation</keyword>
<evidence type="ECO:0000256" key="10">
    <source>
        <dbReference type="ARBA" id="ARBA00023008"/>
    </source>
</evidence>
<keyword evidence="18" id="KW-1185">Reference proteome</keyword>
<sequence length="590" mass="65920">MNLLIFPLQWGFLLLTSSLLLALSSTVEYTFNIENTSMQRLCHEESIVVVNGSLPGPTIDVREGDTVIVHVLNQSPYNITIHWHGVYQLFNGWADGTEYVTQCGIVPRNSYTYTFNVTGQEGTLWWHAHSFDLRGTVYGAFIIRPPLGSSYPFPQPYQELPILFGDWYNGNIVDIEIEALAEGHGSNYSNAYTINGFPGDLYNCSQNQTYKMNVTQGKTYLLRMMNAALDSHFFFKLANHSFTVVAVDASYTVPYHTDILVIAPGQTVDALFTANQSNGSYYMAASPYNVGVPAFDKTTTRGIVVYGNDENETTTPPVMPVLPVVNDTATAFTFYSNLTSLVGAPHWVPVPLNVDERMFITVGLGLEHCPEGASCSGPNGEKYSASMNNESFVLPKGRRFSMLEAFYYNMSGVFTTDFPDHPVWFDFTNESLSDDVAIMYAPKSTKAKRLKFNSTVEIVYQNTALLYEINHPMHIHGYSFYVLAQGFGDFNPRLDQAKYNLINPQIRNTIAVSAGGWAVIRFQANNPGVWFVHCHVDDHLEWGLDMTFEVENGPTPSTSLPPPPIDMPECDISANMYKCMLETNNTSCFL</sequence>
<keyword evidence="11" id="KW-0325">Glycoprotein</keyword>
<dbReference type="CDD" id="cd13875">
    <property type="entry name" value="CuRO_2_LCC_plant"/>
    <property type="match status" value="1"/>
</dbReference>
<dbReference type="STRING" id="3818.A0A445DGE2"/>
<proteinExistence type="inferred from homology"/>
<keyword evidence="6 13" id="KW-0964">Secreted</keyword>
<dbReference type="InterPro" id="IPR017761">
    <property type="entry name" value="Laccase"/>
</dbReference>
<evidence type="ECO:0000259" key="14">
    <source>
        <dbReference type="Pfam" id="PF00394"/>
    </source>
</evidence>
<gene>
    <name evidence="17" type="ORF">Ahy_A04g019714</name>
</gene>
<dbReference type="NCBIfam" id="TIGR03389">
    <property type="entry name" value="laccase"/>
    <property type="match status" value="1"/>
</dbReference>
<dbReference type="CDD" id="cd13849">
    <property type="entry name" value="CuRO_1_LCC_plant"/>
    <property type="match status" value="1"/>
</dbReference>
<dbReference type="GO" id="GO:0005507">
    <property type="term" value="F:copper ion binding"/>
    <property type="evidence" value="ECO:0007669"/>
    <property type="project" value="InterPro"/>
</dbReference>
<evidence type="ECO:0000256" key="3">
    <source>
        <dbReference type="ARBA" id="ARBA00010609"/>
    </source>
</evidence>
<protein>
    <recommendedName>
        <fullName evidence="4 13">Laccase</fullName>
        <ecNumber evidence="4 13">1.10.3.2</ecNumber>
    </recommendedName>
    <alternativeName>
        <fullName evidence="13">Benzenediol:oxygen oxidoreductase</fullName>
    </alternativeName>
    <alternativeName>
        <fullName evidence="13">Diphenol oxidase</fullName>
    </alternativeName>
    <alternativeName>
        <fullName evidence="13">Urishiol oxidase</fullName>
    </alternativeName>
</protein>
<feature type="signal peptide" evidence="13">
    <location>
        <begin position="1"/>
        <end position="22"/>
    </location>
</feature>
<keyword evidence="7 13" id="KW-0479">Metal-binding</keyword>
<dbReference type="Gramene" id="arahy.Tifrunner.gnm2.ann2.Ah04g225200.1">
    <property type="protein sequence ID" value="arahy.Tifrunner.gnm2.ann2.Ah04g225200.1-CDS"/>
    <property type="gene ID" value="arahy.Tifrunner.gnm2.ann2.Ah04g225200"/>
</dbReference>
<dbReference type="AlphaFoldDB" id="A0A445DGE2"/>
<dbReference type="InterPro" id="IPR001117">
    <property type="entry name" value="Cu-oxidase_2nd"/>
</dbReference>
<dbReference type="InterPro" id="IPR011707">
    <property type="entry name" value="Cu-oxidase-like_N"/>
</dbReference>
<comment type="subcellular location">
    <subcellularLocation>
        <location evidence="2 13">Secreted</location>
        <location evidence="2 13">Extracellular space</location>
        <location evidence="2 13">Apoplast</location>
    </subcellularLocation>
</comment>
<dbReference type="InterPro" id="IPR034288">
    <property type="entry name" value="CuRO_1_LCC"/>
</dbReference>
<keyword evidence="5 13" id="KW-0052">Apoplast</keyword>
<dbReference type="Pfam" id="PF00394">
    <property type="entry name" value="Cu-oxidase"/>
    <property type="match status" value="1"/>
</dbReference>
<dbReference type="GO" id="GO:0048046">
    <property type="term" value="C:apoplast"/>
    <property type="evidence" value="ECO:0007669"/>
    <property type="project" value="UniProtKB-SubCell"/>
</dbReference>
<evidence type="ECO:0000256" key="6">
    <source>
        <dbReference type="ARBA" id="ARBA00022525"/>
    </source>
</evidence>
<keyword evidence="13" id="KW-0732">Signal</keyword>
<evidence type="ECO:0000256" key="9">
    <source>
        <dbReference type="ARBA" id="ARBA00023002"/>
    </source>
</evidence>
<organism evidence="17 18">
    <name type="scientific">Arachis hypogaea</name>
    <name type="common">Peanut</name>
    <dbReference type="NCBI Taxonomy" id="3818"/>
    <lineage>
        <taxon>Eukaryota</taxon>
        <taxon>Viridiplantae</taxon>
        <taxon>Streptophyta</taxon>
        <taxon>Embryophyta</taxon>
        <taxon>Tracheophyta</taxon>
        <taxon>Spermatophyta</taxon>
        <taxon>Magnoliopsida</taxon>
        <taxon>eudicotyledons</taxon>
        <taxon>Gunneridae</taxon>
        <taxon>Pentapetalae</taxon>
        <taxon>rosids</taxon>
        <taxon>fabids</taxon>
        <taxon>Fabales</taxon>
        <taxon>Fabaceae</taxon>
        <taxon>Papilionoideae</taxon>
        <taxon>50 kb inversion clade</taxon>
        <taxon>dalbergioids sensu lato</taxon>
        <taxon>Dalbergieae</taxon>
        <taxon>Pterocarpus clade</taxon>
        <taxon>Arachis</taxon>
    </lineage>
</organism>
<dbReference type="GO" id="GO:0052716">
    <property type="term" value="F:hydroquinone:oxygen oxidoreductase activity"/>
    <property type="evidence" value="ECO:0007669"/>
    <property type="project" value="UniProtKB-EC"/>
</dbReference>
<evidence type="ECO:0000256" key="11">
    <source>
        <dbReference type="ARBA" id="ARBA00023180"/>
    </source>
</evidence>
<dbReference type="InterPro" id="IPR033138">
    <property type="entry name" value="Cu_oxidase_CS"/>
</dbReference>
<evidence type="ECO:0000313" key="17">
    <source>
        <dbReference type="EMBL" id="RYR62267.1"/>
    </source>
</evidence>
<dbReference type="SUPFAM" id="SSF49503">
    <property type="entry name" value="Cupredoxins"/>
    <property type="match status" value="3"/>
</dbReference>
<evidence type="ECO:0000256" key="5">
    <source>
        <dbReference type="ARBA" id="ARBA00022523"/>
    </source>
</evidence>
<dbReference type="InterPro" id="IPR011706">
    <property type="entry name" value="Cu-oxidase_C"/>
</dbReference>
<dbReference type="InterPro" id="IPR008972">
    <property type="entry name" value="Cupredoxin"/>
</dbReference>
<dbReference type="PROSITE" id="PS00080">
    <property type="entry name" value="MULTICOPPER_OXIDASE2"/>
    <property type="match status" value="1"/>
</dbReference>
<dbReference type="GO" id="GO:0046274">
    <property type="term" value="P:lignin catabolic process"/>
    <property type="evidence" value="ECO:0007669"/>
    <property type="project" value="UniProtKB-KW"/>
</dbReference>
<dbReference type="Gene3D" id="2.60.40.420">
    <property type="entry name" value="Cupredoxins - blue copper proteins"/>
    <property type="match status" value="3"/>
</dbReference>
<comment type="cofactor">
    <cofactor evidence="13">
        <name>Cu cation</name>
        <dbReference type="ChEBI" id="CHEBI:23378"/>
    </cofactor>
    <text evidence="13">Binds 4 Cu cations per monomer.</text>
</comment>
<evidence type="ECO:0000256" key="8">
    <source>
        <dbReference type="ARBA" id="ARBA00022737"/>
    </source>
</evidence>
<evidence type="ECO:0000256" key="12">
    <source>
        <dbReference type="ARBA" id="ARBA00023185"/>
    </source>
</evidence>